<gene>
    <name evidence="1" type="ORF">I540_3252</name>
</gene>
<sequence length="101" mass="11383">MTERLIYRGGTRARAFGYIKSPNQGTKAALDEIEAYAAVMRERAANATPPSADRPITIHLDETGTFEPYVDPDADLLGSELTVEMLQRRWYNEHDHGDEDD</sequence>
<comment type="caution">
    <text evidence="1">The sequence shown here is derived from an EMBL/GenBank/DDBJ whole genome shotgun (WGS) entry which is preliminary data.</text>
</comment>
<dbReference type="Proteomes" id="UP000023351">
    <property type="component" value="Unassembled WGS sequence"/>
</dbReference>
<dbReference type="EMBL" id="JAOJ01000002">
    <property type="protein sequence ID" value="EUA71010.1"/>
    <property type="molecule type" value="Genomic_DNA"/>
</dbReference>
<dbReference type="PATRIC" id="fig|1299321.3.peg.3122"/>
<name>X8DTZ3_9MYCO</name>
<accession>X8DTZ3</accession>
<reference evidence="1 2" key="1">
    <citation type="submission" date="2013-12" db="EMBL/GenBank/DDBJ databases">
        <authorList>
            <person name="Zelazny A."/>
            <person name="Olivier K."/>
            <person name="Holland S."/>
            <person name="Lenaerts A."/>
            <person name="Ordway D."/>
            <person name="DeGroote M.A."/>
            <person name="Parker T."/>
            <person name="Sizemore C."/>
            <person name="Tallon L.J."/>
            <person name="Sadzewicz L.K."/>
            <person name="Sengamalay N."/>
            <person name="Fraser C.M."/>
            <person name="Hine E."/>
            <person name="Shefchek K.A."/>
            <person name="Das S.P."/>
            <person name="Tettelin H."/>
        </authorList>
    </citation>
    <scope>NUCLEOTIDE SEQUENCE [LARGE SCALE GENOMIC DNA]</scope>
    <source>
        <strain evidence="1 2">1513</strain>
    </source>
</reference>
<organism evidence="1 2">
    <name type="scientific">Mycobacteroides abscessus subsp. bolletii 1513</name>
    <dbReference type="NCBI Taxonomy" id="1299321"/>
    <lineage>
        <taxon>Bacteria</taxon>
        <taxon>Bacillati</taxon>
        <taxon>Actinomycetota</taxon>
        <taxon>Actinomycetes</taxon>
        <taxon>Mycobacteriales</taxon>
        <taxon>Mycobacteriaceae</taxon>
        <taxon>Mycobacteroides</taxon>
        <taxon>Mycobacteroides abscessus</taxon>
    </lineage>
</organism>
<proteinExistence type="predicted"/>
<evidence type="ECO:0000313" key="1">
    <source>
        <dbReference type="EMBL" id="EUA71010.1"/>
    </source>
</evidence>
<evidence type="ECO:0000313" key="2">
    <source>
        <dbReference type="Proteomes" id="UP000023351"/>
    </source>
</evidence>
<dbReference type="AlphaFoldDB" id="X8DTZ3"/>
<protein>
    <submittedName>
        <fullName evidence="1">Uncharacterized protein</fullName>
    </submittedName>
</protein>